<dbReference type="InterPro" id="IPR002123">
    <property type="entry name" value="Plipid/glycerol_acylTrfase"/>
</dbReference>
<dbReference type="Proteomes" id="UP001430356">
    <property type="component" value="Unassembled WGS sequence"/>
</dbReference>
<proteinExistence type="predicted"/>
<keyword evidence="1" id="KW-0472">Membrane</keyword>
<gene>
    <name evidence="3" type="ORF">NESM_000687400</name>
</gene>
<keyword evidence="3" id="KW-0012">Acyltransferase</keyword>
<feature type="transmembrane region" description="Helical" evidence="1">
    <location>
        <begin position="31"/>
        <end position="51"/>
    </location>
</feature>
<dbReference type="CDD" id="cd07990">
    <property type="entry name" value="LPLAT_LCLAT1-like"/>
    <property type="match status" value="1"/>
</dbReference>
<name>A0AAW0ETN9_9TRYP</name>
<feature type="transmembrane region" description="Helical" evidence="1">
    <location>
        <begin position="418"/>
        <end position="436"/>
    </location>
</feature>
<evidence type="ECO:0000313" key="3">
    <source>
        <dbReference type="EMBL" id="KAK7197393.1"/>
    </source>
</evidence>
<evidence type="ECO:0000256" key="1">
    <source>
        <dbReference type="SAM" id="Phobius"/>
    </source>
</evidence>
<keyword evidence="1" id="KW-0812">Transmembrane</keyword>
<feature type="transmembrane region" description="Helical" evidence="1">
    <location>
        <begin position="393"/>
        <end position="412"/>
    </location>
</feature>
<organism evidence="3 4">
    <name type="scientific">Novymonas esmeraldas</name>
    <dbReference type="NCBI Taxonomy" id="1808958"/>
    <lineage>
        <taxon>Eukaryota</taxon>
        <taxon>Discoba</taxon>
        <taxon>Euglenozoa</taxon>
        <taxon>Kinetoplastea</taxon>
        <taxon>Metakinetoplastina</taxon>
        <taxon>Trypanosomatida</taxon>
        <taxon>Trypanosomatidae</taxon>
        <taxon>Novymonas</taxon>
    </lineage>
</organism>
<keyword evidence="4" id="KW-1185">Reference proteome</keyword>
<evidence type="ECO:0000259" key="2">
    <source>
        <dbReference type="SMART" id="SM00563"/>
    </source>
</evidence>
<reference evidence="3 4" key="1">
    <citation type="journal article" date="2021" name="MBio">
        <title>A New Model Trypanosomatid, Novymonas esmeraldas: Genomic Perception of Its 'Candidatus Pandoraea novymonadis' Endosymbiont.</title>
        <authorList>
            <person name="Zakharova A."/>
            <person name="Saura A."/>
            <person name="Butenko A."/>
            <person name="Podesvova L."/>
            <person name="Warmusova S."/>
            <person name="Kostygov A.Y."/>
            <person name="Nenarokova A."/>
            <person name="Lukes J."/>
            <person name="Opperdoes F.R."/>
            <person name="Yurchenko V."/>
        </authorList>
    </citation>
    <scope>NUCLEOTIDE SEQUENCE [LARGE SCALE GENOMIC DNA]</scope>
    <source>
        <strain evidence="3 4">E262AT.01</strain>
    </source>
</reference>
<keyword evidence="3" id="KW-0808">Transferase</keyword>
<dbReference type="GO" id="GO:0016746">
    <property type="term" value="F:acyltransferase activity"/>
    <property type="evidence" value="ECO:0007669"/>
    <property type="project" value="UniProtKB-KW"/>
</dbReference>
<dbReference type="PANTHER" id="PTHR10983">
    <property type="entry name" value="1-ACYLGLYCEROL-3-PHOSPHATE ACYLTRANSFERASE-RELATED"/>
    <property type="match status" value="1"/>
</dbReference>
<keyword evidence="1" id="KW-1133">Transmembrane helix</keyword>
<dbReference type="PANTHER" id="PTHR10983:SF16">
    <property type="entry name" value="LYSOCARDIOLIPIN ACYLTRANSFERASE 1"/>
    <property type="match status" value="1"/>
</dbReference>
<dbReference type="EMBL" id="JAECZO010000104">
    <property type="protein sequence ID" value="KAK7197393.1"/>
    <property type="molecule type" value="Genomic_DNA"/>
</dbReference>
<feature type="transmembrane region" description="Helical" evidence="1">
    <location>
        <begin position="7"/>
        <end position="25"/>
    </location>
</feature>
<dbReference type="Pfam" id="PF01553">
    <property type="entry name" value="Acyltransferase"/>
    <property type="match status" value="1"/>
</dbReference>
<dbReference type="GO" id="GO:0012505">
    <property type="term" value="C:endomembrane system"/>
    <property type="evidence" value="ECO:0007669"/>
    <property type="project" value="TreeGrafter"/>
</dbReference>
<feature type="domain" description="Phospholipid/glycerol acyltransferase" evidence="2">
    <location>
        <begin position="127"/>
        <end position="249"/>
    </location>
</feature>
<sequence>MKVTLRGGVTLAGSMLAAVAVFSLVEVWVVVGLYLVKYTFGDAVVAVLYRLTNVHHNIMQRAYLSWVAGLLEHVLGTRVAYTVVDGDGQEHLERHCLSSARGEDSAEERYVDLDKVLEPPSQAGKAKIIIMNHHCRVDWLYMFLYLARTRRMISHIRFVMKGDLTRLPVLGWCMELFRYLFLSRSWQNDEAYMRRMIDFFKATGDAPVILIYPEGTDLSPSNVERSQAYAAKMGWPTFHHVLNPRTTGTVALMDMLGGAAAVEEVVDLTIGYTYHAPGERPNEPSLINGHHPRKIHLLVHRYPVAGTAAAAAARDPRRVCPTDAAAFSAWLHERFAEKEQLLSRFLVSNPIGFDAADVRAVLGKDVGVAGYDDDEARLRHPNRRLWRRYYQQVGVFGTVVTPLYWLAAPVYFSLYTRWWLSALWTAAVLFFFMRGVRAVGGIQGSLYLKVLAPGDTAVQRLRRLCFGPRTAQGKKQD</sequence>
<comment type="caution">
    <text evidence="3">The sequence shown here is derived from an EMBL/GenBank/DDBJ whole genome shotgun (WGS) entry which is preliminary data.</text>
</comment>
<accession>A0AAW0ETN9</accession>
<dbReference type="SUPFAM" id="SSF69593">
    <property type="entry name" value="Glycerol-3-phosphate (1)-acyltransferase"/>
    <property type="match status" value="1"/>
</dbReference>
<dbReference type="SMART" id="SM00563">
    <property type="entry name" value="PlsC"/>
    <property type="match status" value="1"/>
</dbReference>
<dbReference type="AlphaFoldDB" id="A0AAW0ETN9"/>
<protein>
    <submittedName>
        <fullName evidence="3">Acyltransferase</fullName>
    </submittedName>
</protein>
<evidence type="ECO:0000313" key="4">
    <source>
        <dbReference type="Proteomes" id="UP001430356"/>
    </source>
</evidence>